<evidence type="ECO:0000313" key="3">
    <source>
        <dbReference type="Proteomes" id="UP000708208"/>
    </source>
</evidence>
<gene>
    <name evidence="2" type="ORF">AFUS01_LOCUS24570</name>
</gene>
<evidence type="ECO:0000256" key="1">
    <source>
        <dbReference type="SAM" id="MobiDB-lite"/>
    </source>
</evidence>
<dbReference type="Proteomes" id="UP000708208">
    <property type="component" value="Unassembled WGS sequence"/>
</dbReference>
<feature type="region of interest" description="Disordered" evidence="1">
    <location>
        <begin position="160"/>
        <end position="193"/>
    </location>
</feature>
<feature type="compositionally biased region" description="Low complexity" evidence="1">
    <location>
        <begin position="163"/>
        <end position="172"/>
    </location>
</feature>
<dbReference type="EMBL" id="CAJVCH010308311">
    <property type="protein sequence ID" value="CAG7785981.1"/>
    <property type="molecule type" value="Genomic_DNA"/>
</dbReference>
<keyword evidence="3" id="KW-1185">Reference proteome</keyword>
<name>A0A8J2P2X3_9HEXA</name>
<accession>A0A8J2P2X3</accession>
<sequence length="193" mass="21565">MQNDKSSNSQKAGCSDAMRLGSLKKRQLQVQEGRQSSAPGSLQWMSPQKLVNGKQILEGANKFSNLEPIIIKQPEGRDIREAPYFTRFLGPPVKNEEDVLDDQHQLVPDWILSLASRKVVNDEIFPLPTLRFKPGKTGEPVKASKTLTNEFLELTVSDPPQLSRSVKSSSSSQNFDGCRKKNMIVQQRAAKET</sequence>
<comment type="caution">
    <text evidence="2">The sequence shown here is derived from an EMBL/GenBank/DDBJ whole genome shotgun (WGS) entry which is preliminary data.</text>
</comment>
<organism evidence="2 3">
    <name type="scientific">Allacma fusca</name>
    <dbReference type="NCBI Taxonomy" id="39272"/>
    <lineage>
        <taxon>Eukaryota</taxon>
        <taxon>Metazoa</taxon>
        <taxon>Ecdysozoa</taxon>
        <taxon>Arthropoda</taxon>
        <taxon>Hexapoda</taxon>
        <taxon>Collembola</taxon>
        <taxon>Symphypleona</taxon>
        <taxon>Sminthuridae</taxon>
        <taxon>Allacma</taxon>
    </lineage>
</organism>
<evidence type="ECO:0000313" key="2">
    <source>
        <dbReference type="EMBL" id="CAG7785981.1"/>
    </source>
</evidence>
<dbReference type="AlphaFoldDB" id="A0A8J2P2X3"/>
<proteinExistence type="predicted"/>
<protein>
    <submittedName>
        <fullName evidence="2">Uncharacterized protein</fullName>
    </submittedName>
</protein>
<feature type="region of interest" description="Disordered" evidence="1">
    <location>
        <begin position="23"/>
        <end position="46"/>
    </location>
</feature>
<reference evidence="2" key="1">
    <citation type="submission" date="2021-06" db="EMBL/GenBank/DDBJ databases">
        <authorList>
            <person name="Hodson N. C."/>
            <person name="Mongue J. A."/>
            <person name="Jaron S. K."/>
        </authorList>
    </citation>
    <scope>NUCLEOTIDE SEQUENCE</scope>
</reference>
<feature type="compositionally biased region" description="Polar residues" evidence="1">
    <location>
        <begin position="28"/>
        <end position="46"/>
    </location>
</feature>